<dbReference type="EC" id="3.2.1.1" evidence="6"/>
<comment type="catalytic activity">
    <reaction evidence="6">
        <text>Endohydrolysis of (1-&gt;4)-alpha-D-glucosidic linkages in polysaccharides containing three or more (1-&gt;4)-alpha-linked D-glucose units.</text>
        <dbReference type="EC" id="3.2.1.1"/>
    </reaction>
</comment>
<comment type="caution">
    <text evidence="8">The sequence shown here is derived from an EMBL/GenBank/DDBJ whole genome shotgun (WGS) entry which is preliminary data.</text>
</comment>
<evidence type="ECO:0000256" key="1">
    <source>
        <dbReference type="ARBA" id="ARBA00008061"/>
    </source>
</evidence>
<keyword evidence="2 6" id="KW-0378">Hydrolase</keyword>
<accession>A0A918TUT3</accession>
<keyword evidence="3 6" id="KW-0119">Carbohydrate metabolism</keyword>
<organism evidence="8 9">
    <name type="scientific">Roseibacillus persicicus</name>
    <dbReference type="NCBI Taxonomy" id="454148"/>
    <lineage>
        <taxon>Bacteria</taxon>
        <taxon>Pseudomonadati</taxon>
        <taxon>Verrucomicrobiota</taxon>
        <taxon>Verrucomicrobiia</taxon>
        <taxon>Verrucomicrobiales</taxon>
        <taxon>Verrucomicrobiaceae</taxon>
        <taxon>Roseibacillus</taxon>
    </lineage>
</organism>
<dbReference type="Proteomes" id="UP000644507">
    <property type="component" value="Unassembled WGS sequence"/>
</dbReference>
<dbReference type="PRINTS" id="PR00110">
    <property type="entry name" value="ALPHAAMYLASE"/>
</dbReference>
<keyword evidence="9" id="KW-1185">Reference proteome</keyword>
<dbReference type="AlphaFoldDB" id="A0A918TUT3"/>
<reference evidence="8" key="1">
    <citation type="journal article" date="2014" name="Int. J. Syst. Evol. Microbiol.">
        <title>Complete genome sequence of Corynebacterium casei LMG S-19264T (=DSM 44701T), isolated from a smear-ripened cheese.</title>
        <authorList>
            <consortium name="US DOE Joint Genome Institute (JGI-PGF)"/>
            <person name="Walter F."/>
            <person name="Albersmeier A."/>
            <person name="Kalinowski J."/>
            <person name="Ruckert C."/>
        </authorList>
    </citation>
    <scope>NUCLEOTIDE SEQUENCE</scope>
    <source>
        <strain evidence="8">KCTC 12988</strain>
    </source>
</reference>
<proteinExistence type="inferred from homology"/>
<dbReference type="SMART" id="SM00642">
    <property type="entry name" value="Aamy"/>
    <property type="match status" value="1"/>
</dbReference>
<evidence type="ECO:0000256" key="2">
    <source>
        <dbReference type="ARBA" id="ARBA00022801"/>
    </source>
</evidence>
<evidence type="ECO:0000256" key="6">
    <source>
        <dbReference type="RuleBase" id="RU361134"/>
    </source>
</evidence>
<protein>
    <recommendedName>
        <fullName evidence="6">Alpha-amylase</fullName>
        <ecNumber evidence="6">3.2.1.1</ecNumber>
    </recommendedName>
</protein>
<evidence type="ECO:0000256" key="4">
    <source>
        <dbReference type="ARBA" id="ARBA00023295"/>
    </source>
</evidence>
<evidence type="ECO:0000313" key="8">
    <source>
        <dbReference type="EMBL" id="GHC63732.1"/>
    </source>
</evidence>
<reference evidence="8" key="2">
    <citation type="submission" date="2020-09" db="EMBL/GenBank/DDBJ databases">
        <authorList>
            <person name="Sun Q."/>
            <person name="Kim S."/>
        </authorList>
    </citation>
    <scope>NUCLEOTIDE SEQUENCE</scope>
    <source>
        <strain evidence="8">KCTC 12988</strain>
    </source>
</reference>
<evidence type="ECO:0000313" key="9">
    <source>
        <dbReference type="Proteomes" id="UP000644507"/>
    </source>
</evidence>
<dbReference type="InterPro" id="IPR006047">
    <property type="entry name" value="GH13_cat_dom"/>
</dbReference>
<dbReference type="Pfam" id="PF00128">
    <property type="entry name" value="Alpha-amylase"/>
    <property type="match status" value="1"/>
</dbReference>
<evidence type="ECO:0000256" key="5">
    <source>
        <dbReference type="RuleBase" id="RU003615"/>
    </source>
</evidence>
<evidence type="ECO:0000259" key="7">
    <source>
        <dbReference type="SMART" id="SM00642"/>
    </source>
</evidence>
<dbReference type="SUPFAM" id="SSF51445">
    <property type="entry name" value="(Trans)glycosidases"/>
    <property type="match status" value="1"/>
</dbReference>
<feature type="domain" description="Glycosyl hydrolase family 13 catalytic" evidence="7">
    <location>
        <begin position="25"/>
        <end position="369"/>
    </location>
</feature>
<dbReference type="InterPro" id="IPR006046">
    <property type="entry name" value="Alpha_amylase"/>
</dbReference>
<name>A0A918TUT3_9BACT</name>
<keyword evidence="4 6" id="KW-0326">Glycosidase</keyword>
<dbReference type="PANTHER" id="PTHR43447">
    <property type="entry name" value="ALPHA-AMYLASE"/>
    <property type="match status" value="1"/>
</dbReference>
<sequence length="445" mass="49922">MKVFFLLAIWGQLSLAEEVTPPPPPVMVQLFDWTFAEIGQALPALQEQGYSHIHVSPVQKSVENGKWWGKYQPLDYRVIEGPLGAREELVELARKATDRELTLVVDVVPNHMAGSPYVSVRRGRLREVRFADFSVEDFHPYAPIRDWSNVRQVRNRWLFGALPDLRTESEGVRAKLVAHLKDLQSCGVRGFRVDSARHIPPADLRAILGQLEEPGFVVGEIADHSLETFEPYLEGLPEMRFFDFPHLLRLAECLRGERAMSDLIEGKTLSLQLPPRASVSLLRNHDLDRGEANRTEGIDDPRYRIPDGAWQIGYAALFGMGEGVPYVFVDDPKVLKPVGREHGYDRPGLKEGISFFRATYGLQTRVLSAQKDALAWSLGDSAFMILQREAVAEGSVMPVGSLRTGRYRDVYTGVEITVTESCEVILPALGQLQGYGFLLQENATD</sequence>
<dbReference type="EMBL" id="BMXI01000017">
    <property type="protein sequence ID" value="GHC63732.1"/>
    <property type="molecule type" value="Genomic_DNA"/>
</dbReference>
<dbReference type="GO" id="GO:0005975">
    <property type="term" value="P:carbohydrate metabolic process"/>
    <property type="evidence" value="ECO:0007669"/>
    <property type="project" value="InterPro"/>
</dbReference>
<dbReference type="InterPro" id="IPR017853">
    <property type="entry name" value="GH"/>
</dbReference>
<comment type="similarity">
    <text evidence="1 5">Belongs to the glycosyl hydrolase 13 family.</text>
</comment>
<evidence type="ECO:0000256" key="3">
    <source>
        <dbReference type="ARBA" id="ARBA00023277"/>
    </source>
</evidence>
<dbReference type="RefSeq" id="WP_189572753.1">
    <property type="nucleotide sequence ID" value="NZ_BMXI01000017.1"/>
</dbReference>
<gene>
    <name evidence="8" type="ORF">GCM10007100_34100</name>
</gene>
<dbReference type="GO" id="GO:0004556">
    <property type="term" value="F:alpha-amylase activity"/>
    <property type="evidence" value="ECO:0007669"/>
    <property type="project" value="UniProtKB-UniRule"/>
</dbReference>
<dbReference type="Gene3D" id="3.20.20.80">
    <property type="entry name" value="Glycosidases"/>
    <property type="match status" value="1"/>
</dbReference>
<dbReference type="GO" id="GO:0043169">
    <property type="term" value="F:cation binding"/>
    <property type="evidence" value="ECO:0007669"/>
    <property type="project" value="InterPro"/>
</dbReference>